<protein>
    <submittedName>
        <fullName evidence="2">Putative inactive glycosyltransferase 25 family member 3</fullName>
    </submittedName>
</protein>
<name>A0A1R0H5P9_9FUNG</name>
<accession>A0A1R0H5P9</accession>
<dbReference type="Pfam" id="PF01755">
    <property type="entry name" value="Glyco_transf_25"/>
    <property type="match status" value="1"/>
</dbReference>
<dbReference type="CDD" id="cd06532">
    <property type="entry name" value="Glyco_transf_25"/>
    <property type="match status" value="1"/>
</dbReference>
<evidence type="ECO:0000313" key="3">
    <source>
        <dbReference type="Proteomes" id="UP000187455"/>
    </source>
</evidence>
<gene>
    <name evidence="2" type="ORF">AYI68_g1331</name>
</gene>
<dbReference type="STRING" id="133383.A0A1R0H5P9"/>
<keyword evidence="2" id="KW-0808">Transferase</keyword>
<keyword evidence="3" id="KW-1185">Reference proteome</keyword>
<dbReference type="InterPro" id="IPR002654">
    <property type="entry name" value="Glyco_trans_25"/>
</dbReference>
<dbReference type="GO" id="GO:0016740">
    <property type="term" value="F:transferase activity"/>
    <property type="evidence" value="ECO:0007669"/>
    <property type="project" value="UniProtKB-KW"/>
</dbReference>
<dbReference type="EMBL" id="LSSL01000472">
    <property type="protein sequence ID" value="OLY84510.1"/>
    <property type="molecule type" value="Genomic_DNA"/>
</dbReference>
<dbReference type="Proteomes" id="UP000187455">
    <property type="component" value="Unassembled WGS sequence"/>
</dbReference>
<dbReference type="AlphaFoldDB" id="A0A1R0H5P9"/>
<organism evidence="2 3">
    <name type="scientific">Smittium mucronatum</name>
    <dbReference type="NCBI Taxonomy" id="133383"/>
    <lineage>
        <taxon>Eukaryota</taxon>
        <taxon>Fungi</taxon>
        <taxon>Fungi incertae sedis</taxon>
        <taxon>Zoopagomycota</taxon>
        <taxon>Kickxellomycotina</taxon>
        <taxon>Harpellomycetes</taxon>
        <taxon>Harpellales</taxon>
        <taxon>Legeriomycetaceae</taxon>
        <taxon>Smittium</taxon>
    </lineage>
</organism>
<dbReference type="OrthoDB" id="47375at2759"/>
<sequence length="221" mass="24436">MNLDVDIFDAVNPYADMNLVKKVNSTGLSQNGGISLGTIGCWMSHRSVWEKIVAENIGKALILEDDVDFIDGFRDKVSSVMSQLKSKNQYWDMLYIGHCYQEKPTQPPIISSPVVVQKSSNPKCMHAYGVSLSGAKKLLENVVKFEYPIDLQILGLLNSKKFVSYSINPEIAKQGAFTGDTSVNIDPVAHQGGQTLDGYSVKSCLDYVKSNKSYFISPKKI</sequence>
<evidence type="ECO:0000313" key="2">
    <source>
        <dbReference type="EMBL" id="OLY84510.1"/>
    </source>
</evidence>
<feature type="domain" description="Glycosyl transferase family 25" evidence="1">
    <location>
        <begin position="2"/>
        <end position="151"/>
    </location>
</feature>
<comment type="caution">
    <text evidence="2">The sequence shown here is derived from an EMBL/GenBank/DDBJ whole genome shotgun (WGS) entry which is preliminary data.</text>
</comment>
<reference evidence="2 3" key="1">
    <citation type="journal article" date="2016" name="Mol. Biol. Evol.">
        <title>Genome-Wide Survey of Gut Fungi (Harpellales) Reveals the First Horizontally Transferred Ubiquitin Gene from a Mosquito Host.</title>
        <authorList>
            <person name="Wang Y."/>
            <person name="White M.M."/>
            <person name="Kvist S."/>
            <person name="Moncalvo J.M."/>
        </authorList>
    </citation>
    <scope>NUCLEOTIDE SEQUENCE [LARGE SCALE GENOMIC DNA]</scope>
    <source>
        <strain evidence="2 3">ALG-7-W6</strain>
    </source>
</reference>
<evidence type="ECO:0000259" key="1">
    <source>
        <dbReference type="Pfam" id="PF01755"/>
    </source>
</evidence>
<proteinExistence type="predicted"/>